<dbReference type="InterPro" id="IPR004568">
    <property type="entry name" value="Ppantetheine-prot_Trfase_dom"/>
</dbReference>
<evidence type="ECO:0000256" key="3">
    <source>
        <dbReference type="ARBA" id="ARBA00022723"/>
    </source>
</evidence>
<evidence type="ECO:0000256" key="2">
    <source>
        <dbReference type="ARBA" id="ARBA00022679"/>
    </source>
</evidence>
<evidence type="ECO:0000256" key="5">
    <source>
        <dbReference type="ARBA" id="ARBA00022842"/>
    </source>
</evidence>
<dbReference type="NCBIfam" id="TIGR00556">
    <property type="entry name" value="pantethn_trn"/>
    <property type="match status" value="1"/>
</dbReference>
<dbReference type="Gene3D" id="3.90.470.20">
    <property type="entry name" value="4'-phosphopantetheinyl transferase domain"/>
    <property type="match status" value="1"/>
</dbReference>
<evidence type="ECO:0000313" key="10">
    <source>
        <dbReference type="EMBL" id="PWF27791.1"/>
    </source>
</evidence>
<comment type="caution">
    <text evidence="10">The sequence shown here is derived from an EMBL/GenBank/DDBJ whole genome shotgun (WGS) entry which is preliminary data.</text>
</comment>
<dbReference type="HAMAP" id="MF_00101">
    <property type="entry name" value="AcpS"/>
    <property type="match status" value="1"/>
</dbReference>
<gene>
    <name evidence="8" type="primary">acpS</name>
    <name evidence="10" type="ORF">DD236_03695</name>
</gene>
<keyword evidence="8" id="KW-0963">Cytoplasm</keyword>
<sequence>MAGIGTDIVDLRSFREQLAQPGSQFDRVFTGRERRAAAERARDHAVPGTSGDAAPHLAARWAAKEAFVKAWSAGIYGRPPVVGEESVWALIEVVADKWNRPCISLYGDVLTAVAQSLGPVATHVSLSHDGDFATATVVIEYAD</sequence>
<feature type="binding site" evidence="8">
    <location>
        <position position="65"/>
    </location>
    <ligand>
        <name>Mg(2+)</name>
        <dbReference type="ChEBI" id="CHEBI:18420"/>
    </ligand>
</feature>
<comment type="subcellular location">
    <subcellularLocation>
        <location evidence="8">Cytoplasm</location>
    </subcellularLocation>
</comment>
<dbReference type="GO" id="GO:0005737">
    <property type="term" value="C:cytoplasm"/>
    <property type="evidence" value="ECO:0007669"/>
    <property type="project" value="UniProtKB-SubCell"/>
</dbReference>
<keyword evidence="4 8" id="KW-0276">Fatty acid metabolism</keyword>
<name>A0A2V1KDV3_9ACTO</name>
<evidence type="ECO:0000259" key="9">
    <source>
        <dbReference type="Pfam" id="PF01648"/>
    </source>
</evidence>
<keyword evidence="6 8" id="KW-0443">Lipid metabolism</keyword>
<dbReference type="EMBL" id="QETB01000001">
    <property type="protein sequence ID" value="PWF27791.1"/>
    <property type="molecule type" value="Genomic_DNA"/>
</dbReference>
<dbReference type="GO" id="GO:0000287">
    <property type="term" value="F:magnesium ion binding"/>
    <property type="evidence" value="ECO:0007669"/>
    <property type="project" value="UniProtKB-UniRule"/>
</dbReference>
<comment type="catalytic activity">
    <reaction evidence="8">
        <text>apo-[ACP] + CoA = holo-[ACP] + adenosine 3',5'-bisphosphate + H(+)</text>
        <dbReference type="Rhea" id="RHEA:12068"/>
        <dbReference type="Rhea" id="RHEA-COMP:9685"/>
        <dbReference type="Rhea" id="RHEA-COMP:9690"/>
        <dbReference type="ChEBI" id="CHEBI:15378"/>
        <dbReference type="ChEBI" id="CHEBI:29999"/>
        <dbReference type="ChEBI" id="CHEBI:57287"/>
        <dbReference type="ChEBI" id="CHEBI:58343"/>
        <dbReference type="ChEBI" id="CHEBI:64479"/>
        <dbReference type="EC" id="2.7.8.7"/>
    </reaction>
</comment>
<organism evidence="10 11">
    <name type="scientific">Ancrocorticia populi</name>
    <dbReference type="NCBI Taxonomy" id="2175228"/>
    <lineage>
        <taxon>Bacteria</taxon>
        <taxon>Bacillati</taxon>
        <taxon>Actinomycetota</taxon>
        <taxon>Actinomycetes</taxon>
        <taxon>Actinomycetales</taxon>
        <taxon>Actinomycetaceae</taxon>
        <taxon>Ancrocorticia</taxon>
    </lineage>
</organism>
<evidence type="ECO:0000256" key="8">
    <source>
        <dbReference type="HAMAP-Rule" id="MF_00101"/>
    </source>
</evidence>
<dbReference type="InterPro" id="IPR008278">
    <property type="entry name" value="4-PPantetheinyl_Trfase_dom"/>
</dbReference>
<keyword evidence="7 8" id="KW-0275">Fatty acid biosynthesis</keyword>
<evidence type="ECO:0000256" key="4">
    <source>
        <dbReference type="ARBA" id="ARBA00022832"/>
    </source>
</evidence>
<reference evidence="11" key="1">
    <citation type="submission" date="2018-05" db="EMBL/GenBank/DDBJ databases">
        <authorList>
            <person name="Li Y."/>
        </authorList>
    </citation>
    <scope>NUCLEOTIDE SEQUENCE [LARGE SCALE GENOMIC DNA]</scope>
    <source>
        <strain evidence="11">sk1b4</strain>
    </source>
</reference>
<dbReference type="AlphaFoldDB" id="A0A2V1KDV3"/>
<dbReference type="NCBIfam" id="NF000831">
    <property type="entry name" value="PRK00070.3-1"/>
    <property type="match status" value="1"/>
</dbReference>
<comment type="cofactor">
    <cofactor evidence="8">
        <name>Mg(2+)</name>
        <dbReference type="ChEBI" id="CHEBI:18420"/>
    </cofactor>
</comment>
<keyword evidence="2 8" id="KW-0808">Transferase</keyword>
<dbReference type="InterPro" id="IPR037143">
    <property type="entry name" value="4-PPantetheinyl_Trfase_dom_sf"/>
</dbReference>
<comment type="function">
    <text evidence="8">Transfers the 4'-phosphopantetheine moiety from coenzyme A to a Ser of acyl-carrier-protein.</text>
</comment>
<comment type="similarity">
    <text evidence="8">Belongs to the P-Pant transferase superfamily. AcpS family.</text>
</comment>
<dbReference type="Pfam" id="PF01648">
    <property type="entry name" value="ACPS"/>
    <property type="match status" value="1"/>
</dbReference>
<keyword evidence="11" id="KW-1185">Reference proteome</keyword>
<proteinExistence type="inferred from homology"/>
<dbReference type="Proteomes" id="UP000245283">
    <property type="component" value="Unassembled WGS sequence"/>
</dbReference>
<feature type="binding site" evidence="8">
    <location>
        <position position="7"/>
    </location>
    <ligand>
        <name>Mg(2+)</name>
        <dbReference type="ChEBI" id="CHEBI:18420"/>
    </ligand>
</feature>
<evidence type="ECO:0000256" key="1">
    <source>
        <dbReference type="ARBA" id="ARBA00022516"/>
    </source>
</evidence>
<accession>A0A2V1KDV3</accession>
<dbReference type="GO" id="GO:0006633">
    <property type="term" value="P:fatty acid biosynthetic process"/>
    <property type="evidence" value="ECO:0007669"/>
    <property type="project" value="UniProtKB-UniRule"/>
</dbReference>
<evidence type="ECO:0000256" key="6">
    <source>
        <dbReference type="ARBA" id="ARBA00023098"/>
    </source>
</evidence>
<dbReference type="SUPFAM" id="SSF56214">
    <property type="entry name" value="4'-phosphopantetheinyl transferase"/>
    <property type="match status" value="1"/>
</dbReference>
<dbReference type="GO" id="GO:0008897">
    <property type="term" value="F:holo-[acyl-carrier-protein] synthase activity"/>
    <property type="evidence" value="ECO:0007669"/>
    <property type="project" value="UniProtKB-UniRule"/>
</dbReference>
<dbReference type="InterPro" id="IPR002582">
    <property type="entry name" value="ACPS"/>
</dbReference>
<keyword evidence="3 8" id="KW-0479">Metal-binding</keyword>
<dbReference type="EC" id="2.7.8.7" evidence="8"/>
<protein>
    <recommendedName>
        <fullName evidence="8">Holo-[acyl-carrier-protein] synthase</fullName>
        <shortName evidence="8">Holo-ACP synthase</shortName>
        <ecNumber evidence="8">2.7.8.7</ecNumber>
    </recommendedName>
    <alternativeName>
        <fullName evidence="8">4'-phosphopantetheinyl transferase AcpS</fullName>
    </alternativeName>
</protein>
<dbReference type="OrthoDB" id="517356at2"/>
<keyword evidence="1 8" id="KW-0444">Lipid biosynthesis</keyword>
<keyword evidence="5 8" id="KW-0460">Magnesium</keyword>
<feature type="domain" description="4'-phosphopantetheinyl transferase" evidence="9">
    <location>
        <begin position="3"/>
        <end position="110"/>
    </location>
</feature>
<evidence type="ECO:0000256" key="7">
    <source>
        <dbReference type="ARBA" id="ARBA00023160"/>
    </source>
</evidence>
<evidence type="ECO:0000313" key="11">
    <source>
        <dbReference type="Proteomes" id="UP000245283"/>
    </source>
</evidence>